<dbReference type="Pfam" id="PF00150">
    <property type="entry name" value="Cellulase"/>
    <property type="match status" value="1"/>
</dbReference>
<dbReference type="RefSeq" id="WP_057002069.1">
    <property type="nucleotide sequence ID" value="NZ_FNSH01000001.1"/>
</dbReference>
<evidence type="ECO:0000256" key="7">
    <source>
        <dbReference type="ARBA" id="ARBA00023136"/>
    </source>
</evidence>
<keyword evidence="5" id="KW-0735">Signal-anchor</keyword>
<evidence type="ECO:0000256" key="2">
    <source>
        <dbReference type="ARBA" id="ARBA00022475"/>
    </source>
</evidence>
<dbReference type="SUPFAM" id="SSF51445">
    <property type="entry name" value="(Trans)glycosidases"/>
    <property type="match status" value="1"/>
</dbReference>
<dbReference type="Gene3D" id="3.20.20.80">
    <property type="entry name" value="Glycosidases"/>
    <property type="match status" value="1"/>
</dbReference>
<keyword evidence="8" id="KW-0325">Glycoprotein</keyword>
<keyword evidence="10" id="KW-0961">Cell wall biogenesis/degradation</keyword>
<keyword evidence="4 13" id="KW-0378">Hydrolase</keyword>
<evidence type="ECO:0000313" key="15">
    <source>
        <dbReference type="EMBL" id="SEB55940.1"/>
    </source>
</evidence>
<dbReference type="GO" id="GO:0071555">
    <property type="term" value="P:cell wall organization"/>
    <property type="evidence" value="ECO:0007669"/>
    <property type="project" value="UniProtKB-KW"/>
</dbReference>
<gene>
    <name evidence="15" type="ORF">SAMN04489746_0602</name>
</gene>
<evidence type="ECO:0000256" key="9">
    <source>
        <dbReference type="ARBA" id="ARBA00023295"/>
    </source>
</evidence>
<dbReference type="GO" id="GO:0005576">
    <property type="term" value="C:extracellular region"/>
    <property type="evidence" value="ECO:0007669"/>
    <property type="project" value="TreeGrafter"/>
</dbReference>
<dbReference type="EMBL" id="FNSH01000001">
    <property type="protein sequence ID" value="SEB55940.1"/>
    <property type="molecule type" value="Genomic_DNA"/>
</dbReference>
<evidence type="ECO:0000256" key="13">
    <source>
        <dbReference type="RuleBase" id="RU361153"/>
    </source>
</evidence>
<evidence type="ECO:0000259" key="14">
    <source>
        <dbReference type="Pfam" id="PF00150"/>
    </source>
</evidence>
<dbReference type="InterPro" id="IPR050386">
    <property type="entry name" value="Glycosyl_hydrolase_5"/>
</dbReference>
<name>A0AB38A5U8_9ACTN</name>
<evidence type="ECO:0000256" key="6">
    <source>
        <dbReference type="ARBA" id="ARBA00022989"/>
    </source>
</evidence>
<evidence type="ECO:0000313" key="16">
    <source>
        <dbReference type="Proteomes" id="UP000183687"/>
    </source>
</evidence>
<evidence type="ECO:0000256" key="10">
    <source>
        <dbReference type="ARBA" id="ARBA00023316"/>
    </source>
</evidence>
<reference evidence="15 16" key="1">
    <citation type="submission" date="2016-10" db="EMBL/GenBank/DDBJ databases">
        <authorList>
            <person name="Varghese N."/>
            <person name="Submissions S."/>
        </authorList>
    </citation>
    <scope>NUCLEOTIDE SEQUENCE [LARGE SCALE GENOMIC DNA]</scope>
    <source>
        <strain evidence="15 16">DSM 20586</strain>
    </source>
</reference>
<evidence type="ECO:0000256" key="1">
    <source>
        <dbReference type="ARBA" id="ARBA00004401"/>
    </source>
</evidence>
<proteinExistence type="inferred from homology"/>
<dbReference type="GO" id="GO:0008422">
    <property type="term" value="F:beta-glucosidase activity"/>
    <property type="evidence" value="ECO:0007669"/>
    <property type="project" value="TreeGrafter"/>
</dbReference>
<evidence type="ECO:0000256" key="12">
    <source>
        <dbReference type="ARBA" id="ARBA00041260"/>
    </source>
</evidence>
<evidence type="ECO:0000256" key="5">
    <source>
        <dbReference type="ARBA" id="ARBA00022968"/>
    </source>
</evidence>
<evidence type="ECO:0000256" key="3">
    <source>
        <dbReference type="ARBA" id="ARBA00022692"/>
    </source>
</evidence>
<comment type="caution">
    <text evidence="15">The sequence shown here is derived from an EMBL/GenBank/DDBJ whole genome shotgun (WGS) entry which is preliminary data.</text>
</comment>
<feature type="domain" description="Glycoside hydrolase family 5" evidence="14">
    <location>
        <begin position="58"/>
        <end position="283"/>
    </location>
</feature>
<accession>A0AB38A5U8</accession>
<dbReference type="GO" id="GO:0005886">
    <property type="term" value="C:plasma membrane"/>
    <property type="evidence" value="ECO:0007669"/>
    <property type="project" value="UniProtKB-SubCell"/>
</dbReference>
<dbReference type="PANTHER" id="PTHR31297:SF34">
    <property type="entry name" value="GLUCAN 1,3-BETA-GLUCOSIDASE 2"/>
    <property type="match status" value="1"/>
</dbReference>
<comment type="function">
    <text evidence="11">Glucosidase involved in the degradation of cellulosic biomass. Active on lichenan.</text>
</comment>
<evidence type="ECO:0000256" key="4">
    <source>
        <dbReference type="ARBA" id="ARBA00022801"/>
    </source>
</evidence>
<dbReference type="PANTHER" id="PTHR31297">
    <property type="entry name" value="GLUCAN ENDO-1,6-BETA-GLUCOSIDASE B"/>
    <property type="match status" value="1"/>
</dbReference>
<dbReference type="GO" id="GO:0009251">
    <property type="term" value="P:glucan catabolic process"/>
    <property type="evidence" value="ECO:0007669"/>
    <property type="project" value="TreeGrafter"/>
</dbReference>
<protein>
    <recommendedName>
        <fullName evidence="12">Exo-1,3-beta-glucanase D</fullName>
    </recommendedName>
</protein>
<keyword evidence="7" id="KW-0472">Membrane</keyword>
<dbReference type="AlphaFoldDB" id="A0AB38A5U8"/>
<sequence>MAHKALQGVNLDGWLMLELWVTPELFAKTSTLDPIALANKLGSEAYAKLMHDHEESFITEFDFKQMAARGYNAVRLPVPWYVFGKDGPLPGFHTGSIAYVDKAFEWAEQSGIKILINIVLAPGADKTGNALRMKTDFTPARRKALLEIVGMLAARYVGRSSFLGIEPLDEVVTMCRRGLNVEPGMPLSHLRNLYRDAYAEIRRCAGNGPVIVFSDAGRHGNWKHFMASSRYENVWLDTHLYRPTSLPLSTAGANAQQLLSASREALAQARTSGLPVMVGEWSAALSVPGKTTTLEGRIAQERLFVAQQMSLLSVCPAWFFQTWKTSNRLPGWDARVALSNFERDMLR</sequence>
<dbReference type="GO" id="GO:0009986">
    <property type="term" value="C:cell surface"/>
    <property type="evidence" value="ECO:0007669"/>
    <property type="project" value="TreeGrafter"/>
</dbReference>
<keyword evidence="2" id="KW-1003">Cell membrane</keyword>
<evidence type="ECO:0000256" key="8">
    <source>
        <dbReference type="ARBA" id="ARBA00023180"/>
    </source>
</evidence>
<keyword evidence="6" id="KW-1133">Transmembrane helix</keyword>
<comment type="subcellular location">
    <subcellularLocation>
        <location evidence="1">Cell membrane</location>
        <topology evidence="1">Single-pass type II membrane protein</topology>
    </subcellularLocation>
</comment>
<dbReference type="Proteomes" id="UP000183687">
    <property type="component" value="Unassembled WGS sequence"/>
</dbReference>
<dbReference type="InterPro" id="IPR001547">
    <property type="entry name" value="Glyco_hydro_5"/>
</dbReference>
<evidence type="ECO:0000256" key="11">
    <source>
        <dbReference type="ARBA" id="ARBA00037126"/>
    </source>
</evidence>
<comment type="similarity">
    <text evidence="13">Belongs to the glycosyl hydrolase 5 (cellulase A) family.</text>
</comment>
<dbReference type="InterPro" id="IPR017853">
    <property type="entry name" value="GH"/>
</dbReference>
<keyword evidence="9 13" id="KW-0326">Glycosidase</keyword>
<keyword evidence="3" id="KW-0812">Transmembrane</keyword>
<organism evidence="15 16">
    <name type="scientific">Atopobium minutum</name>
    <dbReference type="NCBI Taxonomy" id="1381"/>
    <lineage>
        <taxon>Bacteria</taxon>
        <taxon>Bacillati</taxon>
        <taxon>Actinomycetota</taxon>
        <taxon>Coriobacteriia</taxon>
        <taxon>Coriobacteriales</taxon>
        <taxon>Atopobiaceae</taxon>
        <taxon>Atopobium</taxon>
    </lineage>
</organism>